<name>A0ABX2Q6J3_9BACT</name>
<feature type="transmembrane region" description="Helical" evidence="1">
    <location>
        <begin position="53"/>
        <end position="75"/>
    </location>
</feature>
<proteinExistence type="predicted"/>
<accession>A0ABX2Q6J3</accession>
<dbReference type="RefSeq" id="WP_176901335.1">
    <property type="nucleotide sequence ID" value="NZ_JABKAV010000090.1"/>
</dbReference>
<protein>
    <recommendedName>
        <fullName evidence="4">DoxX family protein</fullName>
    </recommendedName>
</protein>
<evidence type="ECO:0008006" key="4">
    <source>
        <dbReference type="Google" id="ProtNLM"/>
    </source>
</evidence>
<evidence type="ECO:0000256" key="1">
    <source>
        <dbReference type="SAM" id="Phobius"/>
    </source>
</evidence>
<feature type="transmembrane region" description="Helical" evidence="1">
    <location>
        <begin position="12"/>
        <end position="33"/>
    </location>
</feature>
<evidence type="ECO:0000313" key="3">
    <source>
        <dbReference type="Proteomes" id="UP000626554"/>
    </source>
</evidence>
<dbReference type="EMBL" id="JABKAV010000090">
    <property type="protein sequence ID" value="NVO86603.1"/>
    <property type="molecule type" value="Genomic_DNA"/>
</dbReference>
<organism evidence="2 3">
    <name type="scientific">Hymenobacter terrestris</name>
    <dbReference type="NCBI Taxonomy" id="2748310"/>
    <lineage>
        <taxon>Bacteria</taxon>
        <taxon>Pseudomonadati</taxon>
        <taxon>Bacteroidota</taxon>
        <taxon>Cytophagia</taxon>
        <taxon>Cytophagales</taxon>
        <taxon>Hymenobacteraceae</taxon>
        <taxon>Hymenobacter</taxon>
    </lineage>
</organism>
<keyword evidence="1" id="KW-0812">Transmembrane</keyword>
<feature type="transmembrane region" description="Helical" evidence="1">
    <location>
        <begin position="111"/>
        <end position="128"/>
    </location>
</feature>
<comment type="caution">
    <text evidence="2">The sequence shown here is derived from an EMBL/GenBank/DDBJ whole genome shotgun (WGS) entry which is preliminary data.</text>
</comment>
<sequence>MWKASLKIILTNWIHFPGFYATCYLSGICFKALGIDGVNDSWESVLFESPLTILLAFILYGPIIIGGFYAVIGGLDVLCFNLLKIQAWKILVLEWLLIIPCFINWAFEYKFWIWLPLCVSFLITQLIRKGPIERLLKKSAPSSLASKSFPSLS</sequence>
<dbReference type="Proteomes" id="UP000626554">
    <property type="component" value="Unassembled WGS sequence"/>
</dbReference>
<evidence type="ECO:0000313" key="2">
    <source>
        <dbReference type="EMBL" id="NVO86603.1"/>
    </source>
</evidence>
<reference evidence="2 3" key="1">
    <citation type="submission" date="2020-05" db="EMBL/GenBank/DDBJ databases">
        <title>Hymenobacter terrestris sp. nov. and Hymenobacter lapidiphilus sp. nov., isolated from regoliths in Antarctica.</title>
        <authorList>
            <person name="Sedlacek I."/>
            <person name="Pantucek R."/>
            <person name="Zeman M."/>
            <person name="Holochova P."/>
            <person name="Kralova S."/>
            <person name="Stankova E."/>
            <person name="Sedo O."/>
            <person name="Micenkova L."/>
            <person name="Svec P."/>
            <person name="Gupta V."/>
            <person name="Sood U."/>
            <person name="Korpole U.S."/>
            <person name="Lal R."/>
        </authorList>
    </citation>
    <scope>NUCLEOTIDE SEQUENCE [LARGE SCALE GENOMIC DNA]</scope>
    <source>
        <strain evidence="2 3">P5252</strain>
    </source>
</reference>
<feature type="transmembrane region" description="Helical" evidence="1">
    <location>
        <begin position="87"/>
        <end position="105"/>
    </location>
</feature>
<keyword evidence="1" id="KW-0472">Membrane</keyword>
<keyword evidence="1" id="KW-1133">Transmembrane helix</keyword>
<keyword evidence="3" id="KW-1185">Reference proteome</keyword>
<gene>
    <name evidence="2" type="ORF">HW556_17090</name>
</gene>